<dbReference type="EMBL" id="CP002772">
    <property type="protein sequence ID" value="AEG18910.1"/>
    <property type="molecule type" value="Genomic_DNA"/>
</dbReference>
<proteinExistence type="predicted"/>
<dbReference type="AlphaFoldDB" id="F6D5V7"/>
<dbReference type="KEGG" id="mew:MSWAN_1901"/>
<evidence type="ECO:0000256" key="3">
    <source>
        <dbReference type="ARBA" id="ARBA00022692"/>
    </source>
</evidence>
<keyword evidence="7 8" id="KW-0472">Membrane</keyword>
<evidence type="ECO:0000313" key="10">
    <source>
        <dbReference type="EMBL" id="AEG18910.1"/>
    </source>
</evidence>
<dbReference type="InterPro" id="IPR008915">
    <property type="entry name" value="Peptidase_M50"/>
</dbReference>
<dbReference type="GO" id="GO:0016020">
    <property type="term" value="C:membrane"/>
    <property type="evidence" value="ECO:0007669"/>
    <property type="project" value="UniProtKB-SubCell"/>
</dbReference>
<feature type="transmembrane region" description="Helical" evidence="8">
    <location>
        <begin position="243"/>
        <end position="262"/>
    </location>
</feature>
<name>F6D5V7_METPW</name>
<keyword evidence="2" id="KW-0645">Protease</keyword>
<evidence type="ECO:0000256" key="5">
    <source>
        <dbReference type="ARBA" id="ARBA00022946"/>
    </source>
</evidence>
<keyword evidence="11" id="KW-1185">Reference proteome</keyword>
<organism evidence="10 11">
    <name type="scientific">Methanobacterium paludis (strain DSM 25820 / JCM 18151 / SWAN1)</name>
    <dbReference type="NCBI Taxonomy" id="868131"/>
    <lineage>
        <taxon>Archaea</taxon>
        <taxon>Methanobacteriati</taxon>
        <taxon>Methanobacteriota</taxon>
        <taxon>Methanomada group</taxon>
        <taxon>Methanobacteria</taxon>
        <taxon>Methanobacteriales</taxon>
        <taxon>Methanobacteriaceae</taxon>
        <taxon>Methanobacterium</taxon>
    </lineage>
</organism>
<keyword evidence="3 8" id="KW-0812">Transmembrane</keyword>
<dbReference type="STRING" id="868131.MSWAN_1901"/>
<keyword evidence="5" id="KW-0809">Transit peptide</keyword>
<dbReference type="GO" id="GO:0008233">
    <property type="term" value="F:peptidase activity"/>
    <property type="evidence" value="ECO:0007669"/>
    <property type="project" value="UniProtKB-KW"/>
</dbReference>
<evidence type="ECO:0000256" key="8">
    <source>
        <dbReference type="SAM" id="Phobius"/>
    </source>
</evidence>
<gene>
    <name evidence="10" type="ordered locus">MSWAN_1901</name>
</gene>
<dbReference type="HOGENOM" id="CLU_028221_0_1_2"/>
<protein>
    <submittedName>
        <fullName evidence="10">Peptidase M50</fullName>
    </submittedName>
</protein>
<reference evidence="10 11" key="1">
    <citation type="journal article" date="2014" name="Int. J. Syst. Evol. Microbiol.">
        <title>Methanobacterium paludis sp. nov. and a novel strain of Methanobacterium lacus isolated from northern peatlands.</title>
        <authorList>
            <person name="Cadillo-Quiroz H."/>
            <person name="Brauer S.L."/>
            <person name="Goodson N."/>
            <person name="Yavitt J.B."/>
            <person name="Zinder S.H."/>
        </authorList>
    </citation>
    <scope>NUCLEOTIDE SEQUENCE [LARGE SCALE GENOMIC DNA]</scope>
    <source>
        <strain evidence="11">DSM 25820 / JCM 18151 / SWAN1</strain>
    </source>
</reference>
<keyword evidence="6 8" id="KW-1133">Transmembrane helix</keyword>
<dbReference type="CDD" id="cd06160">
    <property type="entry name" value="S2P-M50_like_2"/>
    <property type="match status" value="1"/>
</dbReference>
<keyword evidence="4" id="KW-0378">Hydrolase</keyword>
<comment type="subcellular location">
    <subcellularLocation>
        <location evidence="1">Membrane</location>
        <topology evidence="1">Multi-pass membrane protein</topology>
    </subcellularLocation>
</comment>
<evidence type="ECO:0000256" key="4">
    <source>
        <dbReference type="ARBA" id="ARBA00022801"/>
    </source>
</evidence>
<feature type="transmembrane region" description="Helical" evidence="8">
    <location>
        <begin position="86"/>
        <end position="105"/>
    </location>
</feature>
<evidence type="ECO:0000256" key="1">
    <source>
        <dbReference type="ARBA" id="ARBA00004141"/>
    </source>
</evidence>
<dbReference type="PANTHER" id="PTHR31412">
    <property type="entry name" value="ZINC METALLOPROTEASE EGY1"/>
    <property type="match status" value="1"/>
</dbReference>
<feature type="domain" description="Peptidase M50" evidence="9">
    <location>
        <begin position="117"/>
        <end position="290"/>
    </location>
</feature>
<dbReference type="GO" id="GO:0006508">
    <property type="term" value="P:proteolysis"/>
    <property type="evidence" value="ECO:0007669"/>
    <property type="project" value="UniProtKB-KW"/>
</dbReference>
<evidence type="ECO:0000259" key="9">
    <source>
        <dbReference type="Pfam" id="PF02163"/>
    </source>
</evidence>
<evidence type="ECO:0000256" key="2">
    <source>
        <dbReference type="ARBA" id="ARBA00022670"/>
    </source>
</evidence>
<sequence>MFNKSGCVYVENFDLIEKNISNYFQVEGFHSTEEGSYFVIYDYDHDKFSWLIQDMAEIGYIPFMEPYGENYRIGIAEKPEKRKSNIYINIVLFVVTVATTIYAGYMVGNQNIWSGVAFSIAILSILGVHESAHFFAARKHGVEATLPYFVPAPTLIGTFGAVINVKSPIPDKNALFDLGFSGPIAGIIVTIPVLITGILLSTVVPIDSGAGMFNPPPLMAIFMYFLAPTVPAGYMLQIHPVLFAAWVGIIVTMLNLMPVSFLDGGHISRSLFDGKTHQIISMMGIVVTVVLGWITMAILMFLILFFTKKHPGALDNASKLTRGRKIMALVMLIILILCLSPIPTNSL</sequence>
<feature type="transmembrane region" description="Helical" evidence="8">
    <location>
        <begin position="326"/>
        <end position="344"/>
    </location>
</feature>
<accession>F6D5V7</accession>
<evidence type="ECO:0000256" key="6">
    <source>
        <dbReference type="ARBA" id="ARBA00022989"/>
    </source>
</evidence>
<dbReference type="PANTHER" id="PTHR31412:SF0">
    <property type="entry name" value="ZINC METALLOPROTEASE EGY1, CHLOROPLASTIC-RELATED"/>
    <property type="match status" value="1"/>
</dbReference>
<dbReference type="Proteomes" id="UP000009231">
    <property type="component" value="Chromosome"/>
</dbReference>
<dbReference type="eggNOG" id="arCOG00609">
    <property type="taxonomic scope" value="Archaea"/>
</dbReference>
<dbReference type="InterPro" id="IPR044838">
    <property type="entry name" value="EGY1-like"/>
</dbReference>
<evidence type="ECO:0000256" key="7">
    <source>
        <dbReference type="ARBA" id="ARBA00023136"/>
    </source>
</evidence>
<evidence type="ECO:0000313" key="11">
    <source>
        <dbReference type="Proteomes" id="UP000009231"/>
    </source>
</evidence>
<feature type="transmembrane region" description="Helical" evidence="8">
    <location>
        <begin position="218"/>
        <end position="236"/>
    </location>
</feature>
<feature type="transmembrane region" description="Helical" evidence="8">
    <location>
        <begin position="282"/>
        <end position="306"/>
    </location>
</feature>
<dbReference type="Pfam" id="PF02163">
    <property type="entry name" value="Peptidase_M50"/>
    <property type="match status" value="1"/>
</dbReference>
<feature type="transmembrane region" description="Helical" evidence="8">
    <location>
        <begin position="184"/>
        <end position="206"/>
    </location>
</feature>